<keyword evidence="4 8" id="KW-0274">FAD</keyword>
<dbReference type="InterPro" id="IPR046952">
    <property type="entry name" value="GSHR/TRXR-like"/>
</dbReference>
<dbReference type="Pfam" id="PF02852">
    <property type="entry name" value="Pyr_redox_dim"/>
    <property type="match status" value="1"/>
</dbReference>
<organism evidence="11 12">
    <name type="scientific">Halorhodospira neutriphila</name>
    <dbReference type="NCBI Taxonomy" id="168379"/>
    <lineage>
        <taxon>Bacteria</taxon>
        <taxon>Pseudomonadati</taxon>
        <taxon>Pseudomonadota</taxon>
        <taxon>Gammaproteobacteria</taxon>
        <taxon>Chromatiales</taxon>
        <taxon>Ectothiorhodospiraceae</taxon>
        <taxon>Halorhodospira</taxon>
    </lineage>
</organism>
<dbReference type="SUPFAM" id="SSF51905">
    <property type="entry name" value="FAD/NAD(P)-binding domain"/>
    <property type="match status" value="1"/>
</dbReference>
<gene>
    <name evidence="11" type="ORF">CKO13_00465</name>
</gene>
<name>A0ABS1E1B7_9GAMM</name>
<evidence type="ECO:0000259" key="10">
    <source>
        <dbReference type="Pfam" id="PF07992"/>
    </source>
</evidence>
<comment type="similarity">
    <text evidence="2 8">Belongs to the class-I pyridine nucleotide-disulfide oxidoreductase family.</text>
</comment>
<evidence type="ECO:0000256" key="3">
    <source>
        <dbReference type="ARBA" id="ARBA00022630"/>
    </source>
</evidence>
<evidence type="ECO:0000256" key="4">
    <source>
        <dbReference type="ARBA" id="ARBA00022827"/>
    </source>
</evidence>
<evidence type="ECO:0000256" key="6">
    <source>
        <dbReference type="ARBA" id="ARBA00023157"/>
    </source>
</evidence>
<dbReference type="EMBL" id="NRSH01000002">
    <property type="protein sequence ID" value="MBK1725523.1"/>
    <property type="molecule type" value="Genomic_DNA"/>
</dbReference>
<dbReference type="PRINTS" id="PR00411">
    <property type="entry name" value="PNDRDTASEI"/>
</dbReference>
<keyword evidence="6" id="KW-1015">Disulfide bond</keyword>
<sequence length="453" mass="47790">MGDEFDLVVVGAGSGGIATARRAAAHGAQVAVVERHRLGGTCVNVGCVPKKVMWYASETAATLERAGDYGFTLEGAGLDWHRLRSARDAYVERLNGVYASNLERSGIALYRGEAQLRGPRTVEVDGRRLQGRHLLLAPGGRPSWPQIPGAEHGIDSDGFFALDEQPRRAAVVGAGYIAVEIASLFQHLGTETTLAVRRDGPLRGFDPLLREALGEALAVDGPELVTGLTPAACERQGDGTLALVGEDGRRLEGLDTVVWAIGREPATAGLGLEAAGIAPRSDGAIPVDAYQETAVPGVYAVGDATGNDFPLTPVAIAAGRRLADRLFGGAEGRHLAYRDIPTVVFSHPPMGTVGLSEPEAAAEYGAEALRCYTARFIPMNYALAPQAVKKRTAMKLVTVGEREQVVGVHIFGEGADEMLQGFAVAVRMGATKADLDETVAIHPTSAEELVTMR</sequence>
<evidence type="ECO:0000256" key="7">
    <source>
        <dbReference type="ARBA" id="ARBA00023284"/>
    </source>
</evidence>
<keyword evidence="7 8" id="KW-0676">Redox-active center</keyword>
<comment type="cofactor">
    <cofactor evidence="1">
        <name>FAD</name>
        <dbReference type="ChEBI" id="CHEBI:57692"/>
    </cofactor>
</comment>
<keyword evidence="5 8" id="KW-0560">Oxidoreductase</keyword>
<dbReference type="SUPFAM" id="SSF55424">
    <property type="entry name" value="FAD/NAD-linked reductases, dimerisation (C-terminal) domain"/>
    <property type="match status" value="1"/>
</dbReference>
<dbReference type="NCBIfam" id="TIGR01421">
    <property type="entry name" value="gluta_reduc_1"/>
    <property type="match status" value="1"/>
</dbReference>
<dbReference type="InterPro" id="IPR023753">
    <property type="entry name" value="FAD/NAD-binding_dom"/>
</dbReference>
<dbReference type="PIRSF" id="PIRSF000350">
    <property type="entry name" value="Mercury_reductase_MerA"/>
    <property type="match status" value="1"/>
</dbReference>
<dbReference type="InterPro" id="IPR001100">
    <property type="entry name" value="Pyr_nuc-diS_OxRdtase"/>
</dbReference>
<evidence type="ECO:0000313" key="11">
    <source>
        <dbReference type="EMBL" id="MBK1725523.1"/>
    </source>
</evidence>
<dbReference type="InterPro" id="IPR016156">
    <property type="entry name" value="FAD/NAD-linked_Rdtase_dimer_sf"/>
</dbReference>
<dbReference type="Proteomes" id="UP000738126">
    <property type="component" value="Unassembled WGS sequence"/>
</dbReference>
<dbReference type="InterPro" id="IPR004099">
    <property type="entry name" value="Pyr_nucl-diS_OxRdtase_dimer"/>
</dbReference>
<comment type="caution">
    <text evidence="11">The sequence shown here is derived from an EMBL/GenBank/DDBJ whole genome shotgun (WGS) entry which is preliminary data.</text>
</comment>
<dbReference type="PANTHER" id="PTHR42737:SF2">
    <property type="entry name" value="GLUTATHIONE REDUCTASE"/>
    <property type="match status" value="1"/>
</dbReference>
<evidence type="ECO:0000256" key="2">
    <source>
        <dbReference type="ARBA" id="ARBA00007532"/>
    </source>
</evidence>
<dbReference type="Gene3D" id="3.30.390.30">
    <property type="match status" value="1"/>
</dbReference>
<evidence type="ECO:0000256" key="5">
    <source>
        <dbReference type="ARBA" id="ARBA00023002"/>
    </source>
</evidence>
<keyword evidence="3 8" id="KW-0285">Flavoprotein</keyword>
<dbReference type="Gene3D" id="3.50.50.60">
    <property type="entry name" value="FAD/NAD(P)-binding domain"/>
    <property type="match status" value="2"/>
</dbReference>
<feature type="domain" description="Pyridine nucleotide-disulphide oxidoreductase dimerisation" evidence="9">
    <location>
        <begin position="340"/>
        <end position="452"/>
    </location>
</feature>
<feature type="domain" description="FAD/NAD(P)-binding" evidence="10">
    <location>
        <begin position="5"/>
        <end position="319"/>
    </location>
</feature>
<evidence type="ECO:0000256" key="8">
    <source>
        <dbReference type="RuleBase" id="RU003691"/>
    </source>
</evidence>
<dbReference type="PANTHER" id="PTHR42737">
    <property type="entry name" value="GLUTATHIONE REDUCTASE"/>
    <property type="match status" value="1"/>
</dbReference>
<reference evidence="11 12" key="1">
    <citation type="journal article" date="2020" name="Microorganisms">
        <title>Osmotic Adaptation and Compatible Solute Biosynthesis of Phototrophic Bacteria as Revealed from Genome Analyses.</title>
        <authorList>
            <person name="Imhoff J.F."/>
            <person name="Rahn T."/>
            <person name="Kunzel S."/>
            <person name="Keller A."/>
            <person name="Neulinger S.C."/>
        </authorList>
    </citation>
    <scope>NUCLEOTIDE SEQUENCE [LARGE SCALE GENOMIC DNA]</scope>
    <source>
        <strain evidence="11 12">DSM 15116</strain>
    </source>
</reference>
<evidence type="ECO:0000313" key="12">
    <source>
        <dbReference type="Proteomes" id="UP000738126"/>
    </source>
</evidence>
<dbReference type="Pfam" id="PF07992">
    <property type="entry name" value="Pyr_redox_2"/>
    <property type="match status" value="1"/>
</dbReference>
<keyword evidence="12" id="KW-1185">Reference proteome</keyword>
<dbReference type="PROSITE" id="PS00076">
    <property type="entry name" value="PYRIDINE_REDOX_1"/>
    <property type="match status" value="1"/>
</dbReference>
<dbReference type="PRINTS" id="PR00368">
    <property type="entry name" value="FADPNR"/>
</dbReference>
<proteinExistence type="inferred from homology"/>
<dbReference type="NCBIfam" id="NF004776">
    <property type="entry name" value="PRK06116.1"/>
    <property type="match status" value="1"/>
</dbReference>
<dbReference type="RefSeq" id="WP_200255732.1">
    <property type="nucleotide sequence ID" value="NZ_NRSH01000002.1"/>
</dbReference>
<evidence type="ECO:0000256" key="1">
    <source>
        <dbReference type="ARBA" id="ARBA00001974"/>
    </source>
</evidence>
<accession>A0ABS1E1B7</accession>
<evidence type="ECO:0000259" key="9">
    <source>
        <dbReference type="Pfam" id="PF02852"/>
    </source>
</evidence>
<dbReference type="InterPro" id="IPR012999">
    <property type="entry name" value="Pyr_OxRdtase_I_AS"/>
</dbReference>
<protein>
    <submittedName>
        <fullName evidence="11">Glutathione-disulfide reductase</fullName>
    </submittedName>
</protein>
<dbReference type="InterPro" id="IPR006322">
    <property type="entry name" value="Glutathione_Rdtase_euk/bac"/>
</dbReference>
<dbReference type="InterPro" id="IPR036188">
    <property type="entry name" value="FAD/NAD-bd_sf"/>
</dbReference>